<protein>
    <submittedName>
        <fullName evidence="4">Periplasmic protein TonB, links inner and outer membranes</fullName>
    </submittedName>
</protein>
<sequence precursor="true">MRIRLPHWICFALISFLPFLAQAEIYKWTDENGQINYSQQPPPDRPAEQIQAPPPPPVEPDKAQQEIDNLIESQQKAAQQEAEQREAEQATAREQQLRDENCQIARENLLAYQNNPGRRFINEAGEVTRPTEEERQQRIANYQDQVDTYCQ</sequence>
<proteinExistence type="predicted"/>
<dbReference type="Proteomes" id="UP000009145">
    <property type="component" value="Chromosome"/>
</dbReference>
<evidence type="ECO:0000259" key="3">
    <source>
        <dbReference type="Pfam" id="PF13511"/>
    </source>
</evidence>
<evidence type="ECO:0000256" key="2">
    <source>
        <dbReference type="SAM" id="SignalP"/>
    </source>
</evidence>
<feature type="domain" description="DUF4124" evidence="3">
    <location>
        <begin position="13"/>
        <end position="65"/>
    </location>
</feature>
<dbReference type="PATRIC" id="fig|754477.3.peg.2422"/>
<name>I1YKZ6_METFJ</name>
<dbReference type="Pfam" id="PF13511">
    <property type="entry name" value="DUF4124"/>
    <property type="match status" value="1"/>
</dbReference>
<dbReference type="InterPro" id="IPR025392">
    <property type="entry name" value="DUF4124"/>
</dbReference>
<dbReference type="STRING" id="754477.Q7C_2464"/>
<dbReference type="EMBL" id="CP003380">
    <property type="protein sequence ID" value="AFJ03589.1"/>
    <property type="molecule type" value="Genomic_DNA"/>
</dbReference>
<organism evidence="4 5">
    <name type="scientific">Methylophaga frappieri (strain ATCC BAA-2434 / DSM 25690 / JAM7)</name>
    <dbReference type="NCBI Taxonomy" id="754477"/>
    <lineage>
        <taxon>Bacteria</taxon>
        <taxon>Pseudomonadati</taxon>
        <taxon>Pseudomonadota</taxon>
        <taxon>Gammaproteobacteria</taxon>
        <taxon>Thiotrichales</taxon>
        <taxon>Piscirickettsiaceae</taxon>
        <taxon>Methylophaga</taxon>
    </lineage>
</organism>
<keyword evidence="2" id="KW-0732">Signal</keyword>
<keyword evidence="5" id="KW-1185">Reference proteome</keyword>
<feature type="region of interest" description="Disordered" evidence="1">
    <location>
        <begin position="34"/>
        <end position="99"/>
    </location>
</feature>
<feature type="compositionally biased region" description="Polar residues" evidence="1">
    <location>
        <begin position="138"/>
        <end position="151"/>
    </location>
</feature>
<reference evidence="4 5" key="1">
    <citation type="journal article" date="2012" name="J. Bacteriol.">
        <title>Complete genome sequences of Methylophaga sp. strain JAM1 and Methylophaga sp. strain JAM7.</title>
        <authorList>
            <person name="Villeneuve C."/>
            <person name="Martineau C."/>
            <person name="Mauffrey F."/>
            <person name="Villemur R."/>
        </authorList>
    </citation>
    <scope>NUCLEOTIDE SEQUENCE [LARGE SCALE GENOMIC DNA]</scope>
    <source>
        <strain evidence="4 5">JAM7</strain>
    </source>
</reference>
<dbReference type="KEGG" id="mec:Q7C_2464"/>
<dbReference type="RefSeq" id="WP_014705007.1">
    <property type="nucleotide sequence ID" value="NC_017856.1"/>
</dbReference>
<dbReference type="eggNOG" id="ENOG5030SUK">
    <property type="taxonomic scope" value="Bacteria"/>
</dbReference>
<feature type="chain" id="PRO_5003654673" evidence="2">
    <location>
        <begin position="24"/>
        <end position="151"/>
    </location>
</feature>
<evidence type="ECO:0000313" key="4">
    <source>
        <dbReference type="EMBL" id="AFJ03589.1"/>
    </source>
</evidence>
<dbReference type="AlphaFoldDB" id="I1YKZ6"/>
<evidence type="ECO:0000313" key="5">
    <source>
        <dbReference type="Proteomes" id="UP000009145"/>
    </source>
</evidence>
<accession>I1YKZ6</accession>
<evidence type="ECO:0000256" key="1">
    <source>
        <dbReference type="SAM" id="MobiDB-lite"/>
    </source>
</evidence>
<feature type="signal peptide" evidence="2">
    <location>
        <begin position="1"/>
        <end position="23"/>
    </location>
</feature>
<feature type="region of interest" description="Disordered" evidence="1">
    <location>
        <begin position="125"/>
        <end position="151"/>
    </location>
</feature>
<gene>
    <name evidence="4" type="ordered locus">Q7C_2464</name>
</gene>
<feature type="compositionally biased region" description="Low complexity" evidence="1">
    <location>
        <begin position="72"/>
        <end position="81"/>
    </location>
</feature>
<dbReference type="HOGENOM" id="CLU_108835_3_0_6"/>